<comment type="caution">
    <text evidence="3">The sequence shown here is derived from an EMBL/GenBank/DDBJ whole genome shotgun (WGS) entry which is preliminary data.</text>
</comment>
<dbReference type="InterPro" id="IPR002502">
    <property type="entry name" value="Amidase_domain"/>
</dbReference>
<evidence type="ECO:0000313" key="4">
    <source>
        <dbReference type="Proteomes" id="UP000320338"/>
    </source>
</evidence>
<name>A0A4Y3WQ26_9PSEU</name>
<organism evidence="3 4">
    <name type="scientific">Pseudonocardia hydrocarbonoxydans</name>
    <dbReference type="NCBI Taxonomy" id="76726"/>
    <lineage>
        <taxon>Bacteria</taxon>
        <taxon>Bacillati</taxon>
        <taxon>Actinomycetota</taxon>
        <taxon>Actinomycetes</taxon>
        <taxon>Pseudonocardiales</taxon>
        <taxon>Pseudonocardiaceae</taxon>
        <taxon>Pseudonocardia</taxon>
    </lineage>
</organism>
<gene>
    <name evidence="3" type="ORF">PHY01_32700</name>
</gene>
<sequence length="258" mass="27627">MITIYGRNTWGARYAAGFAAAPLPASEVWLHHSVTSAPPIAASFEQDTAAVRVLERIGQDRFGGGISYTFAVCPSGRVFEGHAVDRRGAHTAGRNSFARAICLVGDYERNRPTEAQIVAVAELLRHGATAGWWRRAFLNGGHRDAPGARTACPGRYGWDTVPAINRLATLPITPEDDMFTDADRALLASRASREDLGFARDQLAAGIGVDPAAAPPALSGPDITDRAVARRVDVGYALEQILARLDAIEARLSVGELR</sequence>
<dbReference type="Gene3D" id="3.40.80.10">
    <property type="entry name" value="Peptidoglycan recognition protein-like"/>
    <property type="match status" value="1"/>
</dbReference>
<dbReference type="AlphaFoldDB" id="A0A4Y3WQ26"/>
<keyword evidence="4" id="KW-1185">Reference proteome</keyword>
<dbReference type="GO" id="GO:0008745">
    <property type="term" value="F:N-acetylmuramoyl-L-alanine amidase activity"/>
    <property type="evidence" value="ECO:0007669"/>
    <property type="project" value="InterPro"/>
</dbReference>
<dbReference type="GO" id="GO:0008270">
    <property type="term" value="F:zinc ion binding"/>
    <property type="evidence" value="ECO:0007669"/>
    <property type="project" value="InterPro"/>
</dbReference>
<dbReference type="PANTHER" id="PTHR11022">
    <property type="entry name" value="PEPTIDOGLYCAN RECOGNITION PROTEIN"/>
    <property type="match status" value="1"/>
</dbReference>
<dbReference type="SMART" id="SM00701">
    <property type="entry name" value="PGRP"/>
    <property type="match status" value="1"/>
</dbReference>
<protein>
    <recommendedName>
        <fullName evidence="2">Peptidoglycan recognition protein family domain-containing protein</fullName>
    </recommendedName>
</protein>
<dbReference type="InterPro" id="IPR006619">
    <property type="entry name" value="PGRP_domain_met/bac"/>
</dbReference>
<dbReference type="InterPro" id="IPR015510">
    <property type="entry name" value="PGRP"/>
</dbReference>
<dbReference type="PANTHER" id="PTHR11022:SF41">
    <property type="entry name" value="PEPTIDOGLYCAN-RECOGNITION PROTEIN LC-RELATED"/>
    <property type="match status" value="1"/>
</dbReference>
<feature type="domain" description="Peptidoglycan recognition protein family" evidence="2">
    <location>
        <begin position="2"/>
        <end position="146"/>
    </location>
</feature>
<evidence type="ECO:0000313" key="3">
    <source>
        <dbReference type="EMBL" id="GEC20987.1"/>
    </source>
</evidence>
<dbReference type="InterPro" id="IPR036505">
    <property type="entry name" value="Amidase/PGRP_sf"/>
</dbReference>
<dbReference type="Proteomes" id="UP000320338">
    <property type="component" value="Unassembled WGS sequence"/>
</dbReference>
<comment type="similarity">
    <text evidence="1">Belongs to the N-acetylmuramoyl-L-alanine amidase 2 family.</text>
</comment>
<accession>A0A4Y3WQ26</accession>
<evidence type="ECO:0000259" key="2">
    <source>
        <dbReference type="SMART" id="SM00701"/>
    </source>
</evidence>
<dbReference type="CDD" id="cd06583">
    <property type="entry name" value="PGRP"/>
    <property type="match status" value="1"/>
</dbReference>
<dbReference type="SUPFAM" id="SSF55846">
    <property type="entry name" value="N-acetylmuramoyl-L-alanine amidase-like"/>
    <property type="match status" value="1"/>
</dbReference>
<reference evidence="3 4" key="1">
    <citation type="submission" date="2019-06" db="EMBL/GenBank/DDBJ databases">
        <title>Whole genome shotgun sequence of Pseudonocardia hydrocarbonoxydans NBRC 14498.</title>
        <authorList>
            <person name="Hosoyama A."/>
            <person name="Uohara A."/>
            <person name="Ohji S."/>
            <person name="Ichikawa N."/>
        </authorList>
    </citation>
    <scope>NUCLEOTIDE SEQUENCE [LARGE SCALE GENOMIC DNA]</scope>
    <source>
        <strain evidence="3 4">NBRC 14498</strain>
    </source>
</reference>
<dbReference type="EMBL" id="BJNG01000026">
    <property type="protein sequence ID" value="GEC20987.1"/>
    <property type="molecule type" value="Genomic_DNA"/>
</dbReference>
<proteinExistence type="inferred from homology"/>
<dbReference type="RefSeq" id="WP_246085943.1">
    <property type="nucleotide sequence ID" value="NZ_BAAARZ010000007.1"/>
</dbReference>
<evidence type="ECO:0000256" key="1">
    <source>
        <dbReference type="ARBA" id="ARBA00007553"/>
    </source>
</evidence>
<dbReference type="Pfam" id="PF01510">
    <property type="entry name" value="Amidase_2"/>
    <property type="match status" value="1"/>
</dbReference>
<dbReference type="GO" id="GO:0009253">
    <property type="term" value="P:peptidoglycan catabolic process"/>
    <property type="evidence" value="ECO:0007669"/>
    <property type="project" value="InterPro"/>
</dbReference>